<dbReference type="EMBL" id="ADAS02000001">
    <property type="protein sequence ID" value="OAV99980.1"/>
    <property type="molecule type" value="Genomic_DNA"/>
</dbReference>
<reference evidence="2" key="2">
    <citation type="submission" date="2016-05" db="EMBL/GenBank/DDBJ databases">
        <title>Comparative analysis highlights variable genome content of wheat rusts and divergence of the mating loci.</title>
        <authorList>
            <person name="Cuomo C.A."/>
            <person name="Bakkeren G."/>
            <person name="Szabo L."/>
            <person name="Khalil H."/>
            <person name="Joly D."/>
            <person name="Goldberg J."/>
            <person name="Young S."/>
            <person name="Zeng Q."/>
            <person name="Fellers J."/>
        </authorList>
    </citation>
    <scope>NUCLEOTIDE SEQUENCE [LARGE SCALE GENOMIC DNA]</scope>
    <source>
        <strain evidence="2">1-1 BBBD Race 1</strain>
    </source>
</reference>
<evidence type="ECO:0000313" key="2">
    <source>
        <dbReference type="EMBL" id="OAV99980.1"/>
    </source>
</evidence>
<reference evidence="2" key="1">
    <citation type="submission" date="2009-11" db="EMBL/GenBank/DDBJ databases">
        <authorList>
            <consortium name="The Broad Institute Genome Sequencing Platform"/>
            <person name="Ward D."/>
            <person name="Feldgarden M."/>
            <person name="Earl A."/>
            <person name="Young S.K."/>
            <person name="Zeng Q."/>
            <person name="Koehrsen M."/>
            <person name="Alvarado L."/>
            <person name="Berlin A."/>
            <person name="Bochicchio J."/>
            <person name="Borenstein D."/>
            <person name="Chapman S.B."/>
            <person name="Chen Z."/>
            <person name="Engels R."/>
            <person name="Freedman E."/>
            <person name="Gellesch M."/>
            <person name="Goldberg J."/>
            <person name="Griggs A."/>
            <person name="Gujja S."/>
            <person name="Heilman E."/>
            <person name="Heiman D."/>
            <person name="Hepburn T."/>
            <person name="Howarth C."/>
            <person name="Jen D."/>
            <person name="Larson L."/>
            <person name="Lewis B."/>
            <person name="Mehta T."/>
            <person name="Park D."/>
            <person name="Pearson M."/>
            <person name="Roberts A."/>
            <person name="Saif S."/>
            <person name="Shea T."/>
            <person name="Shenoy N."/>
            <person name="Sisk P."/>
            <person name="Stolte C."/>
            <person name="Sykes S."/>
            <person name="Thomson T."/>
            <person name="Walk T."/>
            <person name="White J."/>
            <person name="Yandava C."/>
            <person name="Izard J."/>
            <person name="Baranova O.V."/>
            <person name="Blanton J.M."/>
            <person name="Tanner A.C."/>
            <person name="Dewhirst F.E."/>
            <person name="Haas B."/>
            <person name="Nusbaum C."/>
            <person name="Birren B."/>
        </authorList>
    </citation>
    <scope>NUCLEOTIDE SEQUENCE [LARGE SCALE GENOMIC DNA]</scope>
    <source>
        <strain evidence="2">1-1 BBBD Race 1</strain>
    </source>
</reference>
<keyword evidence="4" id="KW-1185">Reference proteome</keyword>
<dbReference type="VEuPathDB" id="FungiDB:PTTG_25126"/>
<feature type="compositionally biased region" description="Polar residues" evidence="1">
    <location>
        <begin position="11"/>
        <end position="28"/>
    </location>
</feature>
<gene>
    <name evidence="2" type="ORF">PTTG_25126</name>
</gene>
<dbReference type="Proteomes" id="UP000005240">
    <property type="component" value="Unassembled WGS sequence"/>
</dbReference>
<name>A0A180H4Q8_PUCT1</name>
<dbReference type="AlphaFoldDB" id="A0A180H4Q8"/>
<reference evidence="3" key="4">
    <citation type="submission" date="2025-05" db="UniProtKB">
        <authorList>
            <consortium name="EnsemblFungi"/>
        </authorList>
    </citation>
    <scope>IDENTIFICATION</scope>
    <source>
        <strain evidence="3">isolate 1-1 / race 1 (BBBD)</strain>
    </source>
</reference>
<feature type="compositionally biased region" description="Pro residues" evidence="1">
    <location>
        <begin position="1"/>
        <end position="10"/>
    </location>
</feature>
<evidence type="ECO:0000313" key="3">
    <source>
        <dbReference type="EnsemblFungi" id="PTTG_25126-t43_1-p1"/>
    </source>
</evidence>
<evidence type="ECO:0000256" key="1">
    <source>
        <dbReference type="SAM" id="MobiDB-lite"/>
    </source>
</evidence>
<evidence type="ECO:0000313" key="4">
    <source>
        <dbReference type="Proteomes" id="UP000005240"/>
    </source>
</evidence>
<reference evidence="3 4" key="3">
    <citation type="journal article" date="2017" name="G3 (Bethesda)">
        <title>Comparative analysis highlights variable genome content of wheat rusts and divergence of the mating loci.</title>
        <authorList>
            <person name="Cuomo C.A."/>
            <person name="Bakkeren G."/>
            <person name="Khalil H.B."/>
            <person name="Panwar V."/>
            <person name="Joly D."/>
            <person name="Linning R."/>
            <person name="Sakthikumar S."/>
            <person name="Song X."/>
            <person name="Adiconis X."/>
            <person name="Fan L."/>
            <person name="Goldberg J.M."/>
            <person name="Levin J.Z."/>
            <person name="Young S."/>
            <person name="Zeng Q."/>
            <person name="Anikster Y."/>
            <person name="Bruce M."/>
            <person name="Wang M."/>
            <person name="Yin C."/>
            <person name="McCallum B."/>
            <person name="Szabo L.J."/>
            <person name="Hulbert S."/>
            <person name="Chen X."/>
            <person name="Fellers J.P."/>
        </authorList>
    </citation>
    <scope>NUCLEOTIDE SEQUENCE</scope>
    <source>
        <strain evidence="3">isolate 1-1 / race 1 (BBBD)</strain>
        <strain evidence="4">Isolate 1-1 / race 1 (BBBD)</strain>
    </source>
</reference>
<accession>A0A180H4Q8</accession>
<dbReference type="EnsemblFungi" id="PTTG_25126-t43_1">
    <property type="protein sequence ID" value="PTTG_25126-t43_1-p1"/>
    <property type="gene ID" value="PTTG_25126"/>
</dbReference>
<organism evidence="2">
    <name type="scientific">Puccinia triticina (isolate 1-1 / race 1 (BBBD))</name>
    <name type="common">Brown leaf rust fungus</name>
    <dbReference type="NCBI Taxonomy" id="630390"/>
    <lineage>
        <taxon>Eukaryota</taxon>
        <taxon>Fungi</taxon>
        <taxon>Dikarya</taxon>
        <taxon>Basidiomycota</taxon>
        <taxon>Pucciniomycotina</taxon>
        <taxon>Pucciniomycetes</taxon>
        <taxon>Pucciniales</taxon>
        <taxon>Pucciniaceae</taxon>
        <taxon>Puccinia</taxon>
    </lineage>
</organism>
<proteinExistence type="predicted"/>
<feature type="region of interest" description="Disordered" evidence="1">
    <location>
        <begin position="1"/>
        <end position="31"/>
    </location>
</feature>
<sequence length="111" mass="11581">MPVLPHPQTSPQPQSLPGVSAPTLSASTAPVHLVPRSRGLARLDDESAPTARGELTKVAAASYDRAPTSQPYLVGLKNKARLCHQFANAPAPGESIGQTGTHFTPSLPLLL</sequence>
<protein>
    <submittedName>
        <fullName evidence="2 3">Uncharacterized protein</fullName>
    </submittedName>
</protein>